<evidence type="ECO:0000256" key="1">
    <source>
        <dbReference type="SAM" id="MobiDB-lite"/>
    </source>
</evidence>
<feature type="transmembrane region" description="Helical" evidence="2">
    <location>
        <begin position="688"/>
        <end position="705"/>
    </location>
</feature>
<feature type="region of interest" description="Disordered" evidence="1">
    <location>
        <begin position="1"/>
        <end position="20"/>
    </location>
</feature>
<feature type="transmembrane region" description="Helical" evidence="2">
    <location>
        <begin position="113"/>
        <end position="131"/>
    </location>
</feature>
<feature type="compositionally biased region" description="Low complexity" evidence="1">
    <location>
        <begin position="11"/>
        <end position="20"/>
    </location>
</feature>
<feature type="transmembrane region" description="Helical" evidence="2">
    <location>
        <begin position="339"/>
        <end position="363"/>
    </location>
</feature>
<dbReference type="InterPro" id="IPR046062">
    <property type="entry name" value="DUF6020"/>
</dbReference>
<feature type="transmembrane region" description="Helical" evidence="2">
    <location>
        <begin position="445"/>
        <end position="463"/>
    </location>
</feature>
<evidence type="ECO:0000313" key="4">
    <source>
        <dbReference type="Proteomes" id="UP000588277"/>
    </source>
</evidence>
<feature type="transmembrane region" description="Helical" evidence="2">
    <location>
        <begin position="469"/>
        <end position="490"/>
    </location>
</feature>
<protein>
    <submittedName>
        <fullName evidence="3">Uncharacterized protein</fullName>
    </submittedName>
</protein>
<comment type="caution">
    <text evidence="3">The sequence shown here is derived from an EMBL/GenBank/DDBJ whole genome shotgun (WGS) entry which is preliminary data.</text>
</comment>
<keyword evidence="2" id="KW-0812">Transmembrane</keyword>
<dbReference type="Proteomes" id="UP000588277">
    <property type="component" value="Unassembled WGS sequence"/>
</dbReference>
<organism evidence="3 4">
    <name type="scientific">Bifidobacterium moraviense</name>
    <dbReference type="NCBI Taxonomy" id="2675323"/>
    <lineage>
        <taxon>Bacteria</taxon>
        <taxon>Bacillati</taxon>
        <taxon>Actinomycetota</taxon>
        <taxon>Actinomycetes</taxon>
        <taxon>Bifidobacteriales</taxon>
        <taxon>Bifidobacteriaceae</taxon>
        <taxon>Bifidobacterium</taxon>
    </lineage>
</organism>
<feature type="transmembrane region" description="Helical" evidence="2">
    <location>
        <begin position="400"/>
        <end position="418"/>
    </location>
</feature>
<sequence length="741" mass="80774">MDEQPEPSRDAAAAQSGAHPHAARPRASVLACALLAAAPSCFALTASYADETAFTDLDHLIGGVWPYLSAYGPVAGMLLFLAVAALEYCGFAVIARNRAASSAQSPTAARERVWSVVLGLILAITLTVPPHSTTHLVSQLDAVGTPPAVASEYWTVWYWLYYAVRYVGFAALLAALSALALHGAVRAITRHERPAEEPHADASHADASHGIAEDTASDAHTASVESRPRPRIAAQLRYVAARLTRTLARAVTTFSPTHTFTLGAVILVCWTPWIVLLWPANIAADTVAQLVWMRTGQAWDPSTHEMLPGYALSNQHPWLDSLIYGAFDRFGLWIGSEAWGLWLLAFLQTALCALALGLAINYLGGVLRLPTRFCTAALAFMALTPIYGRLMMSVVKDSTVMPFFIVLMVLVMEYVRRVRAGRRLGPWLLIGIVTLAVLCGEMRKISVEIIAVTFVVFAVALARRRFTSLALAVTPLVVGMIIGSLAAPALHVAPAGKQEMIAIPLQQTSAYMVAHGDALSAADRETIGRVITCPADELDAYLTWNPWDGREIGSADLIKDRCFNRDATTRDLGAFLLVWAKLALRDPVTALSATPWLRDPFVMGPVYDEGWYVRWGWEEMGSNMIMPEYASTWTDASVSAPQRIGRAAYTFLENAPGVSLLMRENLYTVWVPLFAAALCSVLRRTRNWAYMTPWVITICSLMLLPGHQTRYTWTLAFGAALIAAIPLIRDGRETDARAAAD</sequence>
<feature type="transmembrane region" description="Helical" evidence="2">
    <location>
        <begin position="159"/>
        <end position="181"/>
    </location>
</feature>
<feature type="transmembrane region" description="Helical" evidence="2">
    <location>
        <begin position="711"/>
        <end position="728"/>
    </location>
</feature>
<feature type="transmembrane region" description="Helical" evidence="2">
    <location>
        <begin position="369"/>
        <end position="388"/>
    </location>
</feature>
<feature type="transmembrane region" description="Helical" evidence="2">
    <location>
        <begin position="29"/>
        <end position="49"/>
    </location>
</feature>
<feature type="transmembrane region" description="Helical" evidence="2">
    <location>
        <begin position="69"/>
        <end position="93"/>
    </location>
</feature>
<gene>
    <name evidence="3" type="ORF">G1C96_1412</name>
</gene>
<feature type="region of interest" description="Disordered" evidence="1">
    <location>
        <begin position="192"/>
        <end position="228"/>
    </location>
</feature>
<feature type="compositionally biased region" description="Basic and acidic residues" evidence="1">
    <location>
        <begin position="192"/>
        <end position="207"/>
    </location>
</feature>
<proteinExistence type="predicted"/>
<dbReference type="Pfam" id="PF19484">
    <property type="entry name" value="DUF6020"/>
    <property type="match status" value="1"/>
</dbReference>
<accession>A0A7Y0HZX3</accession>
<dbReference type="RefSeq" id="WP_169275923.1">
    <property type="nucleotide sequence ID" value="NZ_JAAIIH010000011.1"/>
</dbReference>
<evidence type="ECO:0000313" key="3">
    <source>
        <dbReference type="EMBL" id="NMN00833.1"/>
    </source>
</evidence>
<keyword evidence="4" id="KW-1185">Reference proteome</keyword>
<keyword evidence="2" id="KW-1133">Transmembrane helix</keyword>
<evidence type="ECO:0000256" key="2">
    <source>
        <dbReference type="SAM" id="Phobius"/>
    </source>
</evidence>
<name>A0A7Y0HZX3_9BIFI</name>
<feature type="transmembrane region" description="Helical" evidence="2">
    <location>
        <begin position="424"/>
        <end position="440"/>
    </location>
</feature>
<dbReference type="EMBL" id="JAAIIH010000011">
    <property type="protein sequence ID" value="NMN00833.1"/>
    <property type="molecule type" value="Genomic_DNA"/>
</dbReference>
<reference evidence="3 4" key="1">
    <citation type="submission" date="2020-02" db="EMBL/GenBank/DDBJ databases">
        <title>Characterization of phylogenetic diversity of novel bifidobacterial species isolated in Czech ZOOs.</title>
        <authorList>
            <person name="Lugli G.A."/>
            <person name="Vera N.B."/>
            <person name="Ventura M."/>
        </authorList>
    </citation>
    <scope>NUCLEOTIDE SEQUENCE [LARGE SCALE GENOMIC DNA]</scope>
    <source>
        <strain evidence="3 4">DSM 109958</strain>
    </source>
</reference>
<dbReference type="AlphaFoldDB" id="A0A7Y0HZX3"/>
<keyword evidence="2" id="KW-0472">Membrane</keyword>